<feature type="domain" description="FMN hydroxy acid dehydrogenase" evidence="10">
    <location>
        <begin position="1"/>
        <end position="370"/>
    </location>
</feature>
<dbReference type="FunFam" id="3.20.20.70:FF:000056">
    <property type="entry name" value="hydroxyacid oxidase 2"/>
    <property type="match status" value="1"/>
</dbReference>
<keyword evidence="12" id="KW-1185">Reference proteome</keyword>
<dbReference type="AlphaFoldDB" id="A0A2T9ZEI3"/>
<dbReference type="STRING" id="133381.A0A2T9ZEI3"/>
<feature type="binding site" evidence="9">
    <location>
        <position position="25"/>
    </location>
    <ligand>
        <name>glyoxylate</name>
        <dbReference type="ChEBI" id="CHEBI:36655"/>
    </ligand>
</feature>
<proteinExistence type="inferred from homology"/>
<evidence type="ECO:0000256" key="5">
    <source>
        <dbReference type="ARBA" id="ARBA00024042"/>
    </source>
</evidence>
<dbReference type="PANTHER" id="PTHR10578:SF107">
    <property type="entry name" value="2-HYDROXYACID OXIDASE 1"/>
    <property type="match status" value="1"/>
</dbReference>
<evidence type="ECO:0000313" key="11">
    <source>
        <dbReference type="EMBL" id="PVV02996.1"/>
    </source>
</evidence>
<dbReference type="PIRSF" id="PIRSF000138">
    <property type="entry name" value="Al-hdrx_acd_dh"/>
    <property type="match status" value="1"/>
</dbReference>
<feature type="binding site" evidence="9">
    <location>
        <position position="170"/>
    </location>
    <ligand>
        <name>glyoxylate</name>
        <dbReference type="ChEBI" id="CHEBI:36655"/>
    </ligand>
</feature>
<comment type="cofactor">
    <cofactor evidence="1">
        <name>FMN</name>
        <dbReference type="ChEBI" id="CHEBI:58210"/>
    </cofactor>
</comment>
<feature type="active site" description="Proton acceptor" evidence="8">
    <location>
        <position position="265"/>
    </location>
</feature>
<feature type="binding site" evidence="9">
    <location>
        <position position="133"/>
    </location>
    <ligand>
        <name>FMN</name>
        <dbReference type="ChEBI" id="CHEBI:58210"/>
    </ligand>
</feature>
<dbReference type="GO" id="GO:0005737">
    <property type="term" value="C:cytoplasm"/>
    <property type="evidence" value="ECO:0007669"/>
    <property type="project" value="UniProtKB-ARBA"/>
</dbReference>
<evidence type="ECO:0000256" key="3">
    <source>
        <dbReference type="ARBA" id="ARBA00022643"/>
    </source>
</evidence>
<comment type="caution">
    <text evidence="11">The sequence shown here is derived from an EMBL/GenBank/DDBJ whole genome shotgun (WGS) entry which is preliminary data.</text>
</comment>
<feature type="binding site" evidence="9">
    <location>
        <begin position="319"/>
        <end position="320"/>
    </location>
    <ligand>
        <name>FMN</name>
        <dbReference type="ChEBI" id="CHEBI:58210"/>
    </ligand>
</feature>
<dbReference type="Gene3D" id="3.20.20.70">
    <property type="entry name" value="Aldolase class I"/>
    <property type="match status" value="1"/>
</dbReference>
<organism evidence="11 12">
    <name type="scientific">Smittium megazygosporum</name>
    <dbReference type="NCBI Taxonomy" id="133381"/>
    <lineage>
        <taxon>Eukaryota</taxon>
        <taxon>Fungi</taxon>
        <taxon>Fungi incertae sedis</taxon>
        <taxon>Zoopagomycota</taxon>
        <taxon>Kickxellomycotina</taxon>
        <taxon>Harpellomycetes</taxon>
        <taxon>Harpellales</taxon>
        <taxon>Legeriomycetaceae</taxon>
        <taxon>Smittium</taxon>
    </lineage>
</organism>
<dbReference type="GO" id="GO:0010181">
    <property type="term" value="F:FMN binding"/>
    <property type="evidence" value="ECO:0007669"/>
    <property type="project" value="InterPro"/>
</dbReference>
<dbReference type="InterPro" id="IPR013785">
    <property type="entry name" value="Aldolase_TIM"/>
</dbReference>
<feature type="binding site" evidence="9">
    <location>
        <begin position="78"/>
        <end position="80"/>
    </location>
    <ligand>
        <name>FMN</name>
        <dbReference type="ChEBI" id="CHEBI:58210"/>
    </ligand>
</feature>
<dbReference type="PROSITE" id="PS51349">
    <property type="entry name" value="FMN_HYDROXY_ACID_DH_2"/>
    <property type="match status" value="1"/>
</dbReference>
<accession>A0A2T9ZEI3</accession>
<evidence type="ECO:0000256" key="1">
    <source>
        <dbReference type="ARBA" id="ARBA00001917"/>
    </source>
</evidence>
<dbReference type="SUPFAM" id="SSF51395">
    <property type="entry name" value="FMN-linked oxidoreductases"/>
    <property type="match status" value="1"/>
</dbReference>
<comment type="similarity">
    <text evidence="5">Belongs to the FMN-dependent alpha-hydroxy acid dehydrogenase family.</text>
</comment>
<feature type="binding site" evidence="9">
    <location>
        <position position="161"/>
    </location>
    <ligand>
        <name>FMN</name>
        <dbReference type="ChEBI" id="CHEBI:58210"/>
    </ligand>
</feature>
<dbReference type="Pfam" id="PF01070">
    <property type="entry name" value="FMN_dh"/>
    <property type="match status" value="1"/>
</dbReference>
<reference evidence="11 12" key="1">
    <citation type="journal article" date="2018" name="MBio">
        <title>Comparative Genomics Reveals the Core Gene Toolbox for the Fungus-Insect Symbiosis.</title>
        <authorList>
            <person name="Wang Y."/>
            <person name="Stata M."/>
            <person name="Wang W."/>
            <person name="Stajich J.E."/>
            <person name="White M.M."/>
            <person name="Moncalvo J.M."/>
        </authorList>
    </citation>
    <scope>NUCLEOTIDE SEQUENCE [LARGE SCALE GENOMIC DNA]</scope>
    <source>
        <strain evidence="11 12">SC-DP-2</strain>
    </source>
</reference>
<dbReference type="InterPro" id="IPR000262">
    <property type="entry name" value="FMN-dep_DH"/>
</dbReference>
<evidence type="ECO:0000256" key="8">
    <source>
        <dbReference type="PIRSR" id="PIRSR000138-1"/>
    </source>
</evidence>
<dbReference type="GO" id="GO:0016491">
    <property type="term" value="F:oxidoreductase activity"/>
    <property type="evidence" value="ECO:0007669"/>
    <property type="project" value="UniProtKB-KW"/>
</dbReference>
<dbReference type="CDD" id="cd02809">
    <property type="entry name" value="alpha_hydroxyacid_oxid_FMN"/>
    <property type="match status" value="1"/>
</dbReference>
<dbReference type="Proteomes" id="UP000245609">
    <property type="component" value="Unassembled WGS sequence"/>
</dbReference>
<feature type="binding site" evidence="9">
    <location>
        <position position="241"/>
    </location>
    <ligand>
        <name>FMN</name>
        <dbReference type="ChEBI" id="CHEBI:58210"/>
    </ligand>
</feature>
<feature type="binding site" evidence="9">
    <location>
        <position position="268"/>
    </location>
    <ligand>
        <name>glyoxylate</name>
        <dbReference type="ChEBI" id="CHEBI:36655"/>
    </ligand>
</feature>
<dbReference type="InterPro" id="IPR037396">
    <property type="entry name" value="FMN_HAD"/>
</dbReference>
<dbReference type="EMBL" id="MBFS01000291">
    <property type="protein sequence ID" value="PVV02996.1"/>
    <property type="molecule type" value="Genomic_DNA"/>
</dbReference>
<evidence type="ECO:0000256" key="7">
    <source>
        <dbReference type="ARBA" id="ARBA00083297"/>
    </source>
</evidence>
<feature type="binding site" evidence="9">
    <location>
        <position position="263"/>
    </location>
    <ligand>
        <name>glyoxylate</name>
        <dbReference type="ChEBI" id="CHEBI:36655"/>
    </ligand>
</feature>
<dbReference type="OrthoDB" id="1925334at2759"/>
<protein>
    <recommendedName>
        <fullName evidence="6">Oxidase FUB9</fullName>
    </recommendedName>
    <alternativeName>
        <fullName evidence="7">Fusaric acid biosynthesis protein 9</fullName>
    </alternativeName>
</protein>
<evidence type="ECO:0000256" key="4">
    <source>
        <dbReference type="ARBA" id="ARBA00023002"/>
    </source>
</evidence>
<evidence type="ECO:0000259" key="10">
    <source>
        <dbReference type="PROSITE" id="PS51349"/>
    </source>
</evidence>
<evidence type="ECO:0000313" key="12">
    <source>
        <dbReference type="Proteomes" id="UP000245609"/>
    </source>
</evidence>
<feature type="binding site" evidence="9">
    <location>
        <begin position="296"/>
        <end position="300"/>
    </location>
    <ligand>
        <name>FMN</name>
        <dbReference type="ChEBI" id="CHEBI:58210"/>
    </ligand>
</feature>
<evidence type="ECO:0000256" key="9">
    <source>
        <dbReference type="PIRSR" id="PIRSR000138-2"/>
    </source>
</evidence>
<dbReference type="InterPro" id="IPR012133">
    <property type="entry name" value="Alpha-hydoxy_acid_DH_FMN"/>
</dbReference>
<sequence length="375" mass="41464">MSKIASVQDLEDHAKANLDKNALNYYSSGSQDMITLQDNVNAFDRYQIRPRVLRNVSNVDTKVSAFGLTFDYPIFIAASAMQKMAHPDGELASVRSANKHNVCYSLSTISTSSIEEVSEAAGQVTDNKKIWFQLYIYNDKHKTIDLIKRAERAGFKAIILTADTPYIGRRLPDIRDPFMIPSHLKLKNIQTEKIGEAETSTQSSENASWLARYFKENINPGLTWDDVTWIKSVTSLPVLVKGVLTAEDAKLCLQYGADGIIVSNHGGRQLDTAPATIDALPEVVRAVNGKIPVFLDGGVRRGTDAFKALALGATAVFMGRPNLWGLFYDGENGVDLMLDIVFEEFKLAMALSGCASVKDINESYIQDSRHIFSKL</sequence>
<keyword evidence="3 9" id="KW-0288">FMN</keyword>
<gene>
    <name evidence="11" type="ORF">BB560_002539</name>
</gene>
<keyword evidence="4" id="KW-0560">Oxidoreductase</keyword>
<keyword evidence="2 9" id="KW-0285">Flavoprotein</keyword>
<evidence type="ECO:0000256" key="6">
    <source>
        <dbReference type="ARBA" id="ARBA00073420"/>
    </source>
</evidence>
<name>A0A2T9ZEI3_9FUNG</name>
<dbReference type="InterPro" id="IPR008259">
    <property type="entry name" value="FMN_hydac_DH_AS"/>
</dbReference>
<feature type="binding site" evidence="9">
    <location>
        <position position="107"/>
    </location>
    <ligand>
        <name>FMN</name>
        <dbReference type="ChEBI" id="CHEBI:58210"/>
    </ligand>
</feature>
<feature type="binding site" evidence="9">
    <location>
        <position position="135"/>
    </location>
    <ligand>
        <name>glyoxylate</name>
        <dbReference type="ChEBI" id="CHEBI:36655"/>
    </ligand>
</feature>
<dbReference type="PROSITE" id="PS00557">
    <property type="entry name" value="FMN_HYDROXY_ACID_DH_1"/>
    <property type="match status" value="1"/>
</dbReference>
<evidence type="ECO:0000256" key="2">
    <source>
        <dbReference type="ARBA" id="ARBA00022630"/>
    </source>
</evidence>
<feature type="binding site" evidence="9">
    <location>
        <position position="265"/>
    </location>
    <ligand>
        <name>glyoxylate</name>
        <dbReference type="ChEBI" id="CHEBI:36655"/>
    </ligand>
</feature>
<dbReference type="PANTHER" id="PTHR10578">
    <property type="entry name" value="S -2-HYDROXY-ACID OXIDASE-RELATED"/>
    <property type="match status" value="1"/>
</dbReference>